<evidence type="ECO:0000256" key="4">
    <source>
        <dbReference type="ARBA" id="ARBA00022737"/>
    </source>
</evidence>
<keyword evidence="3" id="KW-0479">Metal-binding</keyword>
<dbReference type="Proteomes" id="UP000184694">
    <property type="component" value="Unassembled WGS sequence"/>
</dbReference>
<keyword evidence="10" id="KW-1185">Reference proteome</keyword>
<name>A0A1N6H743_9BACT</name>
<evidence type="ECO:0000259" key="8">
    <source>
        <dbReference type="PROSITE" id="PS51379"/>
    </source>
</evidence>
<evidence type="ECO:0000256" key="1">
    <source>
        <dbReference type="ARBA" id="ARBA00022448"/>
    </source>
</evidence>
<dbReference type="Gene3D" id="3.30.70.20">
    <property type="match status" value="2"/>
</dbReference>
<feature type="domain" description="4Fe-4S ferredoxin-type" evidence="8">
    <location>
        <begin position="84"/>
        <end position="113"/>
    </location>
</feature>
<organism evidence="9 10">
    <name type="scientific">Halodesulfovibrio marinisediminis DSM 17456</name>
    <dbReference type="NCBI Taxonomy" id="1121457"/>
    <lineage>
        <taxon>Bacteria</taxon>
        <taxon>Pseudomonadati</taxon>
        <taxon>Thermodesulfobacteriota</taxon>
        <taxon>Desulfovibrionia</taxon>
        <taxon>Desulfovibrionales</taxon>
        <taxon>Desulfovibrionaceae</taxon>
        <taxon>Halodesulfovibrio</taxon>
    </lineage>
</organism>
<evidence type="ECO:0000256" key="3">
    <source>
        <dbReference type="ARBA" id="ARBA00022723"/>
    </source>
</evidence>
<dbReference type="InterPro" id="IPR017896">
    <property type="entry name" value="4Fe4S_Fe-S-bd"/>
</dbReference>
<proteinExistence type="predicted"/>
<dbReference type="GO" id="GO:0051539">
    <property type="term" value="F:4 iron, 4 sulfur cluster binding"/>
    <property type="evidence" value="ECO:0007669"/>
    <property type="project" value="UniProtKB-KW"/>
</dbReference>
<dbReference type="EMBL" id="FSRG01000005">
    <property type="protein sequence ID" value="SIO15628.1"/>
    <property type="molecule type" value="Genomic_DNA"/>
</dbReference>
<accession>A0A1N6H743</accession>
<dbReference type="GO" id="GO:0046872">
    <property type="term" value="F:metal ion binding"/>
    <property type="evidence" value="ECO:0007669"/>
    <property type="project" value="UniProtKB-KW"/>
</dbReference>
<dbReference type="InterPro" id="IPR017900">
    <property type="entry name" value="4Fe4S_Fe_S_CS"/>
</dbReference>
<evidence type="ECO:0000256" key="5">
    <source>
        <dbReference type="ARBA" id="ARBA00022982"/>
    </source>
</evidence>
<keyword evidence="4" id="KW-0677">Repeat</keyword>
<reference evidence="10" key="1">
    <citation type="submission" date="2016-11" db="EMBL/GenBank/DDBJ databases">
        <authorList>
            <person name="Varghese N."/>
            <person name="Submissions S."/>
        </authorList>
    </citation>
    <scope>NUCLEOTIDE SEQUENCE [LARGE SCALE GENOMIC DNA]</scope>
    <source>
        <strain evidence="10">DSM 17456</strain>
    </source>
</reference>
<dbReference type="PROSITE" id="PS00198">
    <property type="entry name" value="4FE4S_FER_1"/>
    <property type="match status" value="1"/>
</dbReference>
<evidence type="ECO:0000313" key="9">
    <source>
        <dbReference type="EMBL" id="SIO15628.1"/>
    </source>
</evidence>
<dbReference type="Pfam" id="PF13247">
    <property type="entry name" value="Fer4_11"/>
    <property type="match status" value="1"/>
</dbReference>
<evidence type="ECO:0000256" key="7">
    <source>
        <dbReference type="ARBA" id="ARBA00023014"/>
    </source>
</evidence>
<evidence type="ECO:0000313" key="10">
    <source>
        <dbReference type="Proteomes" id="UP000184694"/>
    </source>
</evidence>
<dbReference type="RefSeq" id="WP_074216822.1">
    <property type="nucleotide sequence ID" value="NZ_FSRG01000005.1"/>
</dbReference>
<gene>
    <name evidence="9" type="ORF">SAMN02745161_2046</name>
</gene>
<dbReference type="CDD" id="cd10554">
    <property type="entry name" value="HycB_like"/>
    <property type="match status" value="1"/>
</dbReference>
<feature type="domain" description="4Fe-4S ferredoxin-type" evidence="8">
    <location>
        <begin position="6"/>
        <end position="35"/>
    </location>
</feature>
<sequence>MEIKEYALVVDAEKCKGCKKCEIACVEAHTNLTRKEIIKNKATNLSRIKVCKIEKAKVPVQCHQCHNAPCARVCPTAALVREPGMVRVRQQLCVGCKMCVMVCPFGAVSVDHNEPIIGDTAPTSRKVAIKCDQCSEWRAKNGEELTACAKACKFGAIKFVEIHEYQAQKAEEAARGCLETSAEEAQPLN</sequence>
<dbReference type="AlphaFoldDB" id="A0A1N6H743"/>
<keyword evidence="7" id="KW-0411">Iron-sulfur</keyword>
<evidence type="ECO:0000256" key="2">
    <source>
        <dbReference type="ARBA" id="ARBA00022485"/>
    </source>
</evidence>
<keyword evidence="6" id="KW-0408">Iron</keyword>
<dbReference type="SUPFAM" id="SSF54862">
    <property type="entry name" value="4Fe-4S ferredoxins"/>
    <property type="match status" value="1"/>
</dbReference>
<keyword evidence="5" id="KW-0249">Electron transport</keyword>
<evidence type="ECO:0000256" key="6">
    <source>
        <dbReference type="ARBA" id="ARBA00023004"/>
    </source>
</evidence>
<dbReference type="PANTHER" id="PTHR43177:SF5">
    <property type="entry name" value="ANAEROBIC DIMETHYL SULFOXIDE REDUCTASE CHAIN B-RELATED"/>
    <property type="match status" value="1"/>
</dbReference>
<keyword evidence="1" id="KW-0813">Transport</keyword>
<keyword evidence="2" id="KW-0004">4Fe-4S</keyword>
<dbReference type="InterPro" id="IPR050954">
    <property type="entry name" value="ET_IronSulfur_Cluster-Binding"/>
</dbReference>
<dbReference type="PANTHER" id="PTHR43177">
    <property type="entry name" value="PROTEIN NRFC"/>
    <property type="match status" value="1"/>
</dbReference>
<dbReference type="PROSITE" id="PS51379">
    <property type="entry name" value="4FE4S_FER_2"/>
    <property type="match status" value="2"/>
</dbReference>
<dbReference type="STRING" id="1121457.SAMN02745161_2046"/>
<protein>
    <submittedName>
        <fullName evidence="9">Carbon-monoxide dehydrogenase iron sulfur subunit</fullName>
    </submittedName>
</protein>